<gene>
    <name evidence="3" type="ORF">ONB1V03_LOCUS4326</name>
</gene>
<dbReference type="EMBL" id="OC916291">
    <property type="protein sequence ID" value="CAD7643792.1"/>
    <property type="molecule type" value="Genomic_DNA"/>
</dbReference>
<dbReference type="EMBL" id="CAJPVJ010001466">
    <property type="protein sequence ID" value="CAG2164777.1"/>
    <property type="molecule type" value="Genomic_DNA"/>
</dbReference>
<dbReference type="Proteomes" id="UP000728032">
    <property type="component" value="Unassembled WGS sequence"/>
</dbReference>
<dbReference type="SUPFAM" id="SSF57667">
    <property type="entry name" value="beta-beta-alpha zinc fingers"/>
    <property type="match status" value="1"/>
</dbReference>
<dbReference type="AlphaFoldDB" id="A0A7R9LLB4"/>
<dbReference type="InterPro" id="IPR036236">
    <property type="entry name" value="Znf_C2H2_sf"/>
</dbReference>
<dbReference type="InterPro" id="IPR013087">
    <property type="entry name" value="Znf_C2H2_type"/>
</dbReference>
<dbReference type="OrthoDB" id="1405595at2759"/>
<dbReference type="PROSITE" id="PS50157">
    <property type="entry name" value="ZINC_FINGER_C2H2_2"/>
    <property type="match status" value="1"/>
</dbReference>
<protein>
    <recommendedName>
        <fullName evidence="2">C2H2-type domain-containing protein</fullName>
    </recommendedName>
</protein>
<dbReference type="Gene3D" id="3.30.160.60">
    <property type="entry name" value="Classic Zinc Finger"/>
    <property type="match status" value="1"/>
</dbReference>
<keyword evidence="1" id="KW-0863">Zinc-finger</keyword>
<feature type="domain" description="C2H2-type" evidence="2">
    <location>
        <begin position="153"/>
        <end position="183"/>
    </location>
</feature>
<name>A0A7R9LLB4_9ACAR</name>
<evidence type="ECO:0000259" key="2">
    <source>
        <dbReference type="PROSITE" id="PS50157"/>
    </source>
</evidence>
<proteinExistence type="predicted"/>
<reference evidence="3" key="1">
    <citation type="submission" date="2020-11" db="EMBL/GenBank/DDBJ databases">
        <authorList>
            <person name="Tran Van P."/>
        </authorList>
    </citation>
    <scope>NUCLEOTIDE SEQUENCE</scope>
</reference>
<evidence type="ECO:0000256" key="1">
    <source>
        <dbReference type="PROSITE-ProRule" id="PRU00042"/>
    </source>
</evidence>
<dbReference type="SMART" id="SM00355">
    <property type="entry name" value="ZnF_C2H2"/>
    <property type="match status" value="1"/>
</dbReference>
<sequence>MASNTRILVSNQTVTAPAMDYWFGIGLGVKTIADLKALLAANEGLSPQEVHLFLKNGFLRDETNVSILREEDVVSIKRNTRLNTNCGHQLVITSMSVAVNTVESFPPDVIITPIQELQELSITCNPVSNGVDTSRKTPKRSRRTLVVAKSKRFRCEEQDCGKTYTHKNHLQRHWSEKHSNQSLP</sequence>
<evidence type="ECO:0000313" key="3">
    <source>
        <dbReference type="EMBL" id="CAD7643792.1"/>
    </source>
</evidence>
<keyword evidence="1" id="KW-0862">Zinc</keyword>
<evidence type="ECO:0000313" key="4">
    <source>
        <dbReference type="Proteomes" id="UP000728032"/>
    </source>
</evidence>
<accession>A0A7R9LLB4</accession>
<keyword evidence="4" id="KW-1185">Reference proteome</keyword>
<organism evidence="3">
    <name type="scientific">Oppiella nova</name>
    <dbReference type="NCBI Taxonomy" id="334625"/>
    <lineage>
        <taxon>Eukaryota</taxon>
        <taxon>Metazoa</taxon>
        <taxon>Ecdysozoa</taxon>
        <taxon>Arthropoda</taxon>
        <taxon>Chelicerata</taxon>
        <taxon>Arachnida</taxon>
        <taxon>Acari</taxon>
        <taxon>Acariformes</taxon>
        <taxon>Sarcoptiformes</taxon>
        <taxon>Oribatida</taxon>
        <taxon>Brachypylina</taxon>
        <taxon>Oppioidea</taxon>
        <taxon>Oppiidae</taxon>
        <taxon>Oppiella</taxon>
    </lineage>
</organism>
<dbReference type="PROSITE" id="PS00028">
    <property type="entry name" value="ZINC_FINGER_C2H2_1"/>
    <property type="match status" value="1"/>
</dbReference>
<keyword evidence="1" id="KW-0479">Metal-binding</keyword>
<dbReference type="GO" id="GO:0008270">
    <property type="term" value="F:zinc ion binding"/>
    <property type="evidence" value="ECO:0007669"/>
    <property type="project" value="UniProtKB-KW"/>
</dbReference>